<sequence>MASSGKDNGEGILTSGATLVMGDEGESHHSRDEPSRGDHSQYGLVEYIGTIRKEMRKLELKLEVYLRGLLDPRLPPELRSNNGGGIQGCKLSNKVNPSCEGGSHWQEMPQGRGGGACVISSRVRQGIEGTSNDLMKKEWDTTVVRLEADMAELKKKAIVEFKALDEFQEVVEFKASKYFGEGFDFYKRQISHLHPDLDI</sequence>
<reference evidence="3" key="1">
    <citation type="submission" date="2019-07" db="EMBL/GenBank/DDBJ databases">
        <title>De Novo Assembly of kiwifruit Actinidia rufa.</title>
        <authorList>
            <person name="Sugita-Konishi S."/>
            <person name="Sato K."/>
            <person name="Mori E."/>
            <person name="Abe Y."/>
            <person name="Kisaki G."/>
            <person name="Hamano K."/>
            <person name="Suezawa K."/>
            <person name="Otani M."/>
            <person name="Fukuda T."/>
            <person name="Manabe T."/>
            <person name="Gomi K."/>
            <person name="Tabuchi M."/>
            <person name="Akimitsu K."/>
            <person name="Kataoka I."/>
        </authorList>
    </citation>
    <scope>NUCLEOTIDE SEQUENCE [LARGE SCALE GENOMIC DNA]</scope>
    <source>
        <strain evidence="3">cv. Fuchu</strain>
    </source>
</reference>
<gene>
    <name evidence="2" type="ORF">Acr_00g0078020</name>
</gene>
<evidence type="ECO:0000256" key="1">
    <source>
        <dbReference type="SAM" id="MobiDB-lite"/>
    </source>
</evidence>
<evidence type="ECO:0000313" key="2">
    <source>
        <dbReference type="EMBL" id="GFS42084.1"/>
    </source>
</evidence>
<dbReference type="EMBL" id="BJWL01000392">
    <property type="protein sequence ID" value="GFS42084.1"/>
    <property type="molecule type" value="Genomic_DNA"/>
</dbReference>
<feature type="region of interest" description="Disordered" evidence="1">
    <location>
        <begin position="1"/>
        <end position="41"/>
    </location>
</feature>
<comment type="caution">
    <text evidence="2">The sequence shown here is derived from an EMBL/GenBank/DDBJ whole genome shotgun (WGS) entry which is preliminary data.</text>
</comment>
<dbReference type="AlphaFoldDB" id="A0A7J0DUS0"/>
<organism evidence="2 3">
    <name type="scientific">Actinidia rufa</name>
    <dbReference type="NCBI Taxonomy" id="165716"/>
    <lineage>
        <taxon>Eukaryota</taxon>
        <taxon>Viridiplantae</taxon>
        <taxon>Streptophyta</taxon>
        <taxon>Embryophyta</taxon>
        <taxon>Tracheophyta</taxon>
        <taxon>Spermatophyta</taxon>
        <taxon>Magnoliopsida</taxon>
        <taxon>eudicotyledons</taxon>
        <taxon>Gunneridae</taxon>
        <taxon>Pentapetalae</taxon>
        <taxon>asterids</taxon>
        <taxon>Ericales</taxon>
        <taxon>Actinidiaceae</taxon>
        <taxon>Actinidia</taxon>
    </lineage>
</organism>
<dbReference type="Proteomes" id="UP000585474">
    <property type="component" value="Unassembled WGS sequence"/>
</dbReference>
<evidence type="ECO:0000313" key="3">
    <source>
        <dbReference type="Proteomes" id="UP000585474"/>
    </source>
</evidence>
<name>A0A7J0DUS0_9ERIC</name>
<feature type="compositionally biased region" description="Basic and acidic residues" evidence="1">
    <location>
        <begin position="25"/>
        <end position="39"/>
    </location>
</feature>
<keyword evidence="3" id="KW-1185">Reference proteome</keyword>
<protein>
    <submittedName>
        <fullName evidence="2">Uncharacterized protein</fullName>
    </submittedName>
</protein>
<proteinExistence type="predicted"/>
<accession>A0A7J0DUS0</accession>